<evidence type="ECO:0000313" key="2">
    <source>
        <dbReference type="EMBL" id="BDG60907.1"/>
    </source>
</evidence>
<dbReference type="RefSeq" id="WP_264841593.1">
    <property type="nucleotide sequence ID" value="NZ_AP025628.1"/>
</dbReference>
<proteinExistence type="predicted"/>
<name>A0AA35CKP7_9FIRM</name>
<feature type="compositionally biased region" description="Basic and acidic residues" evidence="1">
    <location>
        <begin position="1"/>
        <end position="19"/>
    </location>
</feature>
<dbReference type="AlphaFoldDB" id="A0AA35CKP7"/>
<dbReference type="KEGG" id="cmic:caldi_19970"/>
<organism evidence="2 3">
    <name type="scientific">Caldinitratiruptor microaerophilus</name>
    <dbReference type="NCBI Taxonomy" id="671077"/>
    <lineage>
        <taxon>Bacteria</taxon>
        <taxon>Bacillati</taxon>
        <taxon>Bacillota</taxon>
        <taxon>Clostridia</taxon>
        <taxon>Eubacteriales</taxon>
        <taxon>Symbiobacteriaceae</taxon>
        <taxon>Caldinitratiruptor</taxon>
    </lineage>
</organism>
<keyword evidence="3" id="KW-1185">Reference proteome</keyword>
<gene>
    <name evidence="2" type="ORF">caldi_19970</name>
</gene>
<feature type="region of interest" description="Disordered" evidence="1">
    <location>
        <begin position="1"/>
        <end position="31"/>
    </location>
</feature>
<reference evidence="2" key="1">
    <citation type="submission" date="2022-03" db="EMBL/GenBank/DDBJ databases">
        <title>Complete genome sequence of Caldinitratiruptor microaerophilus.</title>
        <authorList>
            <person name="Mukaiyama R."/>
            <person name="Nishiyama T."/>
            <person name="Ueda K."/>
        </authorList>
    </citation>
    <scope>NUCLEOTIDE SEQUENCE</scope>
    <source>
        <strain evidence="2">JCM 16183</strain>
    </source>
</reference>
<sequence length="81" mass="8819">MAREETAGRRPAGRAREGGEPQAAGLPLPPEVGAQFAQEAREDLLHPAATEALEDNLEATHVRRHRFTRAQVAARYEAGPH</sequence>
<dbReference type="Proteomes" id="UP001163687">
    <property type="component" value="Chromosome"/>
</dbReference>
<evidence type="ECO:0000256" key="1">
    <source>
        <dbReference type="SAM" id="MobiDB-lite"/>
    </source>
</evidence>
<accession>A0AA35CKP7</accession>
<evidence type="ECO:0000313" key="3">
    <source>
        <dbReference type="Proteomes" id="UP001163687"/>
    </source>
</evidence>
<protein>
    <submittedName>
        <fullName evidence="2">Uncharacterized protein</fullName>
    </submittedName>
</protein>
<dbReference type="EMBL" id="AP025628">
    <property type="protein sequence ID" value="BDG60907.1"/>
    <property type="molecule type" value="Genomic_DNA"/>
</dbReference>